<proteinExistence type="predicted"/>
<keyword evidence="2" id="KW-1185">Reference proteome</keyword>
<reference evidence="1 2" key="1">
    <citation type="journal article" date="2021" name="Nat. Plants">
        <title>The Taxus genome provides insights into paclitaxel biosynthesis.</title>
        <authorList>
            <person name="Xiong X."/>
            <person name="Gou J."/>
            <person name="Liao Q."/>
            <person name="Li Y."/>
            <person name="Zhou Q."/>
            <person name="Bi G."/>
            <person name="Li C."/>
            <person name="Du R."/>
            <person name="Wang X."/>
            <person name="Sun T."/>
            <person name="Guo L."/>
            <person name="Liang H."/>
            <person name="Lu P."/>
            <person name="Wu Y."/>
            <person name="Zhang Z."/>
            <person name="Ro D.K."/>
            <person name="Shang Y."/>
            <person name="Huang S."/>
            <person name="Yan J."/>
        </authorList>
    </citation>
    <scope>NUCLEOTIDE SEQUENCE [LARGE SCALE GENOMIC DNA]</scope>
    <source>
        <strain evidence="1">Ta-2019</strain>
    </source>
</reference>
<evidence type="ECO:0000313" key="2">
    <source>
        <dbReference type="Proteomes" id="UP000824469"/>
    </source>
</evidence>
<dbReference type="AlphaFoldDB" id="A0AA38LKB8"/>
<dbReference type="EMBL" id="JAHRHJ020000002">
    <property type="protein sequence ID" value="KAH9327126.1"/>
    <property type="molecule type" value="Genomic_DNA"/>
</dbReference>
<sequence length="107" mass="11885">MLQQQAVSLALEEEWNKASVAGKCIEGWLKDATGIASVQDPRRTYPYEISEHGTDFLFIFVNQHAVKEALRAGHEAAVDQRGSCQVMIESWVKNQAAANTDHVFQAP</sequence>
<accession>A0AA38LKB8</accession>
<organism evidence="1 2">
    <name type="scientific">Taxus chinensis</name>
    <name type="common">Chinese yew</name>
    <name type="synonym">Taxus wallichiana var. chinensis</name>
    <dbReference type="NCBI Taxonomy" id="29808"/>
    <lineage>
        <taxon>Eukaryota</taxon>
        <taxon>Viridiplantae</taxon>
        <taxon>Streptophyta</taxon>
        <taxon>Embryophyta</taxon>
        <taxon>Tracheophyta</taxon>
        <taxon>Spermatophyta</taxon>
        <taxon>Pinopsida</taxon>
        <taxon>Pinidae</taxon>
        <taxon>Conifers II</taxon>
        <taxon>Cupressales</taxon>
        <taxon>Taxaceae</taxon>
        <taxon>Taxus</taxon>
    </lineage>
</organism>
<comment type="caution">
    <text evidence="1">The sequence shown here is derived from an EMBL/GenBank/DDBJ whole genome shotgun (WGS) entry which is preliminary data.</text>
</comment>
<protein>
    <submittedName>
        <fullName evidence="1">Uncharacterized protein</fullName>
    </submittedName>
</protein>
<gene>
    <name evidence="1" type="ORF">KI387_007304</name>
</gene>
<dbReference type="Proteomes" id="UP000824469">
    <property type="component" value="Unassembled WGS sequence"/>
</dbReference>
<evidence type="ECO:0000313" key="1">
    <source>
        <dbReference type="EMBL" id="KAH9327126.1"/>
    </source>
</evidence>
<name>A0AA38LKB8_TAXCH</name>
<feature type="non-terminal residue" evidence="1">
    <location>
        <position position="107"/>
    </location>
</feature>